<organism evidence="1 2">
    <name type="scientific">Roseivirga misakiensis</name>
    <dbReference type="NCBI Taxonomy" id="1563681"/>
    <lineage>
        <taxon>Bacteria</taxon>
        <taxon>Pseudomonadati</taxon>
        <taxon>Bacteroidota</taxon>
        <taxon>Cytophagia</taxon>
        <taxon>Cytophagales</taxon>
        <taxon>Roseivirgaceae</taxon>
        <taxon>Roseivirga</taxon>
    </lineage>
</organism>
<accession>A0A1E5T029</accession>
<dbReference type="Gene3D" id="1.20.120.520">
    <property type="entry name" value="nmb1532 protein domain like"/>
    <property type="match status" value="1"/>
</dbReference>
<keyword evidence="2" id="KW-1185">Reference proteome</keyword>
<dbReference type="AlphaFoldDB" id="A0A1E5T029"/>
<name>A0A1E5T029_9BACT</name>
<dbReference type="OrthoDB" id="9793254at2"/>
<gene>
    <name evidence="1" type="ORF">BFP71_14900</name>
</gene>
<proteinExistence type="predicted"/>
<comment type="caution">
    <text evidence="1">The sequence shown here is derived from an EMBL/GenBank/DDBJ whole genome shotgun (WGS) entry which is preliminary data.</text>
</comment>
<reference evidence="1 2" key="1">
    <citation type="submission" date="2016-08" db="EMBL/GenBank/DDBJ databases">
        <title>Draft genome of Fabibacter sp. strain SK-8.</title>
        <authorList>
            <person name="Wong S.-K."/>
            <person name="Hamasaki K."/>
            <person name="Yoshizawa S."/>
        </authorList>
    </citation>
    <scope>NUCLEOTIDE SEQUENCE [LARGE SCALE GENOMIC DNA]</scope>
    <source>
        <strain evidence="1 2">SK-8</strain>
    </source>
</reference>
<dbReference type="RefSeq" id="WP_069836238.1">
    <property type="nucleotide sequence ID" value="NZ_MDGQ01000005.1"/>
</dbReference>
<dbReference type="Proteomes" id="UP000095552">
    <property type="component" value="Unassembled WGS sequence"/>
</dbReference>
<evidence type="ECO:0008006" key="3">
    <source>
        <dbReference type="Google" id="ProtNLM"/>
    </source>
</evidence>
<evidence type="ECO:0000313" key="1">
    <source>
        <dbReference type="EMBL" id="OEK04733.1"/>
    </source>
</evidence>
<dbReference type="STRING" id="1563681.BFP71_14900"/>
<evidence type="ECO:0000313" key="2">
    <source>
        <dbReference type="Proteomes" id="UP000095552"/>
    </source>
</evidence>
<sequence length="143" mass="16727">MKRHQSLIPFSKFHRSCLFLALIAKENAPDVKGYPTDLAGKIDYANSFYKQALQEHFAMESKLWNYVSSKSDLLKNIVMDLQIERNKLNDLFFALDQSRSAEILYELGDLFEKHVRKEERVLFQQIQKDLTEEELSEIPKLSA</sequence>
<dbReference type="EMBL" id="MDGQ01000005">
    <property type="protein sequence ID" value="OEK04733.1"/>
    <property type="molecule type" value="Genomic_DNA"/>
</dbReference>
<protein>
    <recommendedName>
        <fullName evidence="3">Hemerythrin-like domain-containing protein</fullName>
    </recommendedName>
</protein>